<dbReference type="AlphaFoldDB" id="L2GP07"/>
<gene>
    <name evidence="2" type="ORF">VICG_00323</name>
</gene>
<accession>L2GP07</accession>
<dbReference type="RefSeq" id="XP_007603776.1">
    <property type="nucleotide sequence ID" value="XM_007603714.1"/>
</dbReference>
<evidence type="ECO:0000313" key="2">
    <source>
        <dbReference type="EMBL" id="ELA42571.1"/>
    </source>
</evidence>
<dbReference type="Proteomes" id="UP000011082">
    <property type="component" value="Unassembled WGS sequence"/>
</dbReference>
<keyword evidence="1" id="KW-0812">Transmembrane</keyword>
<sequence length="135" mass="15696">MLSSKSLVGLVIIVIVTVLLVHLKTSSKGPDDNRFILKAPDDYDTFVESIEEYRYYECLDNFANEIPDQIVKETIIKHKDSILSIIYINIYTYARNRKYSLEPVEVSHAESIKHYFESFFSEPNPSIDRLLFRNG</sequence>
<feature type="transmembrane region" description="Helical" evidence="1">
    <location>
        <begin position="6"/>
        <end position="23"/>
    </location>
</feature>
<dbReference type="HOGENOM" id="CLU_1887353_0_0_1"/>
<keyword evidence="3" id="KW-1185">Reference proteome</keyword>
<protein>
    <submittedName>
        <fullName evidence="2">Uncharacterized protein</fullName>
    </submittedName>
</protein>
<keyword evidence="1" id="KW-0472">Membrane</keyword>
<dbReference type="VEuPathDB" id="MicrosporidiaDB:VICG_00323"/>
<keyword evidence="1" id="KW-1133">Transmembrane helix</keyword>
<dbReference type="EMBL" id="JH370131">
    <property type="protein sequence ID" value="ELA42571.1"/>
    <property type="molecule type" value="Genomic_DNA"/>
</dbReference>
<evidence type="ECO:0000313" key="3">
    <source>
        <dbReference type="Proteomes" id="UP000011082"/>
    </source>
</evidence>
<organism evidence="2 3">
    <name type="scientific">Vittaforma corneae (strain ATCC 50505)</name>
    <name type="common">Microsporidian parasite</name>
    <name type="synonym">Nosema corneum</name>
    <dbReference type="NCBI Taxonomy" id="993615"/>
    <lineage>
        <taxon>Eukaryota</taxon>
        <taxon>Fungi</taxon>
        <taxon>Fungi incertae sedis</taxon>
        <taxon>Microsporidia</taxon>
        <taxon>Nosematidae</taxon>
        <taxon>Vittaforma</taxon>
    </lineage>
</organism>
<dbReference type="GeneID" id="19881041"/>
<name>L2GP07_VITCO</name>
<reference evidence="3" key="1">
    <citation type="submission" date="2011-05" db="EMBL/GenBank/DDBJ databases">
        <title>The genome sequence of Vittaforma corneae strain ATCC 50505.</title>
        <authorList>
            <consortium name="The Broad Institute Genome Sequencing Platform"/>
            <person name="Cuomo C."/>
            <person name="Didier E."/>
            <person name="Bowers L."/>
            <person name="Young S.K."/>
            <person name="Zeng Q."/>
            <person name="Gargeya S."/>
            <person name="Fitzgerald M."/>
            <person name="Haas B."/>
            <person name="Abouelleil A."/>
            <person name="Alvarado L."/>
            <person name="Arachchi H.M."/>
            <person name="Berlin A."/>
            <person name="Chapman S.B."/>
            <person name="Gearin G."/>
            <person name="Goldberg J."/>
            <person name="Griggs A."/>
            <person name="Gujja S."/>
            <person name="Hansen M."/>
            <person name="Heiman D."/>
            <person name="Howarth C."/>
            <person name="Larimer J."/>
            <person name="Lui A."/>
            <person name="MacDonald P.J.P."/>
            <person name="McCowen C."/>
            <person name="Montmayeur A."/>
            <person name="Murphy C."/>
            <person name="Neiman D."/>
            <person name="Pearson M."/>
            <person name="Priest M."/>
            <person name="Roberts A."/>
            <person name="Saif S."/>
            <person name="Shea T."/>
            <person name="Sisk P."/>
            <person name="Stolte C."/>
            <person name="Sykes S."/>
            <person name="Wortman J."/>
            <person name="Nusbaum C."/>
            <person name="Birren B."/>
        </authorList>
    </citation>
    <scope>NUCLEOTIDE SEQUENCE [LARGE SCALE GENOMIC DNA]</scope>
    <source>
        <strain evidence="3">ATCC 50505</strain>
    </source>
</reference>
<proteinExistence type="predicted"/>
<dbReference type="InParanoid" id="L2GP07"/>
<evidence type="ECO:0000256" key="1">
    <source>
        <dbReference type="SAM" id="Phobius"/>
    </source>
</evidence>